<keyword evidence="3 5" id="KW-0547">Nucleotide-binding</keyword>
<evidence type="ECO:0000313" key="12">
    <source>
        <dbReference type="Proteomes" id="UP000481417"/>
    </source>
</evidence>
<dbReference type="PROSITE" id="PS01134">
    <property type="entry name" value="FTSZ_1"/>
    <property type="match status" value="1"/>
</dbReference>
<dbReference type="GO" id="GO:0005525">
    <property type="term" value="F:GTP binding"/>
    <property type="evidence" value="ECO:0007669"/>
    <property type="project" value="UniProtKB-UniRule"/>
</dbReference>
<name>A0A6L6HIK7_9RHOB</name>
<comment type="similarity">
    <text evidence="1 5 7">Belongs to the FtsZ family.</text>
</comment>
<evidence type="ECO:0000259" key="9">
    <source>
        <dbReference type="SMART" id="SM00864"/>
    </source>
</evidence>
<dbReference type="Gene3D" id="3.30.1330.20">
    <property type="entry name" value="Tubulin/FtsZ, C-terminal domain"/>
    <property type="match status" value="1"/>
</dbReference>
<dbReference type="InterPro" id="IPR036525">
    <property type="entry name" value="Tubulin/FtsZ_GTPase_sf"/>
</dbReference>
<feature type="region of interest" description="Disordered" evidence="8">
    <location>
        <begin position="441"/>
        <end position="531"/>
    </location>
</feature>
<reference evidence="11 12" key="1">
    <citation type="submission" date="2019-11" db="EMBL/GenBank/DDBJ databases">
        <authorList>
            <person name="Lang L."/>
        </authorList>
    </citation>
    <scope>NUCLEOTIDE SEQUENCE [LARGE SCALE GENOMIC DNA]</scope>
    <source>
        <strain evidence="11 12">YIM 132242</strain>
    </source>
</reference>
<keyword evidence="4 5" id="KW-0342">GTP-binding</keyword>
<dbReference type="Pfam" id="PF00091">
    <property type="entry name" value="Tubulin"/>
    <property type="match status" value="1"/>
</dbReference>
<dbReference type="PROSITE" id="PS01135">
    <property type="entry name" value="FTSZ_2"/>
    <property type="match status" value="1"/>
</dbReference>
<evidence type="ECO:0000256" key="2">
    <source>
        <dbReference type="ARBA" id="ARBA00022490"/>
    </source>
</evidence>
<feature type="binding site" evidence="5">
    <location>
        <position position="142"/>
    </location>
    <ligand>
        <name>GTP</name>
        <dbReference type="ChEBI" id="CHEBI:37565"/>
    </ligand>
</feature>
<dbReference type="FunFam" id="3.40.50.1440:FF:000001">
    <property type="entry name" value="Cell division protein FtsZ"/>
    <property type="match status" value="1"/>
</dbReference>
<dbReference type="InterPro" id="IPR008280">
    <property type="entry name" value="Tub_FtsZ_C"/>
</dbReference>
<gene>
    <name evidence="5 11" type="primary">ftsZ</name>
    <name evidence="11" type="ORF">GIY56_01580</name>
</gene>
<comment type="caution">
    <text evidence="11">The sequence shown here is derived from an EMBL/GenBank/DDBJ whole genome shotgun (WGS) entry which is preliminary data.</text>
</comment>
<evidence type="ECO:0000256" key="8">
    <source>
        <dbReference type="SAM" id="MobiDB-lite"/>
    </source>
</evidence>
<dbReference type="PANTHER" id="PTHR30314:SF3">
    <property type="entry name" value="MITOCHONDRIAL DIVISION PROTEIN FSZA"/>
    <property type="match status" value="1"/>
</dbReference>
<dbReference type="FunFam" id="3.30.1330.20:FF:000011">
    <property type="entry name" value="Cell division protein FtsZ"/>
    <property type="match status" value="1"/>
</dbReference>
<proteinExistence type="inferred from homology"/>
<evidence type="ECO:0000256" key="4">
    <source>
        <dbReference type="ARBA" id="ARBA00023134"/>
    </source>
</evidence>
<feature type="domain" description="Tubulin/FtsZ GTPase" evidence="9">
    <location>
        <begin position="16"/>
        <end position="208"/>
    </location>
</feature>
<evidence type="ECO:0000259" key="10">
    <source>
        <dbReference type="SMART" id="SM00865"/>
    </source>
</evidence>
<dbReference type="InterPro" id="IPR000158">
    <property type="entry name" value="Cell_div_FtsZ"/>
</dbReference>
<dbReference type="NCBIfam" id="TIGR00065">
    <property type="entry name" value="ftsZ"/>
    <property type="match status" value="1"/>
</dbReference>
<comment type="subunit">
    <text evidence="5">Homodimer. Polymerizes to form a dynamic ring structure in a strictly GTP-dependent manner. Interacts directly with several other division proteins.</text>
</comment>
<comment type="subcellular location">
    <subcellularLocation>
        <location evidence="5">Cytoplasm</location>
    </subcellularLocation>
    <text evidence="5">Assembles at midcell at the inner surface of the cytoplasmic membrane.</text>
</comment>
<dbReference type="Proteomes" id="UP000481417">
    <property type="component" value="Unassembled WGS sequence"/>
</dbReference>
<dbReference type="GO" id="GO:0051258">
    <property type="term" value="P:protein polymerization"/>
    <property type="evidence" value="ECO:0007669"/>
    <property type="project" value="UniProtKB-UniRule"/>
</dbReference>
<dbReference type="SMART" id="SM00865">
    <property type="entry name" value="Tubulin_C"/>
    <property type="match status" value="1"/>
</dbReference>
<keyword evidence="12" id="KW-1185">Reference proteome</keyword>
<feature type="binding site" evidence="5">
    <location>
        <begin position="24"/>
        <end position="28"/>
    </location>
    <ligand>
        <name>GTP</name>
        <dbReference type="ChEBI" id="CHEBI:37565"/>
    </ligand>
</feature>
<dbReference type="HAMAP" id="MF_00909">
    <property type="entry name" value="FtsZ"/>
    <property type="match status" value="1"/>
</dbReference>
<dbReference type="GO" id="GO:0032153">
    <property type="term" value="C:cell division site"/>
    <property type="evidence" value="ECO:0007669"/>
    <property type="project" value="UniProtKB-UniRule"/>
</dbReference>
<dbReference type="InterPro" id="IPR003008">
    <property type="entry name" value="Tubulin_FtsZ_GTPase"/>
</dbReference>
<feature type="binding site" evidence="5">
    <location>
        <begin position="111"/>
        <end position="113"/>
    </location>
    <ligand>
        <name>GTP</name>
        <dbReference type="ChEBI" id="CHEBI:37565"/>
    </ligand>
</feature>
<keyword evidence="5 7" id="KW-0132">Cell division</keyword>
<dbReference type="Gene3D" id="3.40.50.1440">
    <property type="entry name" value="Tubulin/FtsZ, GTPase domain"/>
    <property type="match status" value="1"/>
</dbReference>
<feature type="binding site" evidence="5">
    <location>
        <position position="146"/>
    </location>
    <ligand>
        <name>GTP</name>
        <dbReference type="ChEBI" id="CHEBI:37565"/>
    </ligand>
</feature>
<evidence type="ECO:0000256" key="7">
    <source>
        <dbReference type="RuleBase" id="RU000631"/>
    </source>
</evidence>
<dbReference type="InterPro" id="IPR018316">
    <property type="entry name" value="Tubulin/FtsZ_2-layer-sand-dom"/>
</dbReference>
<evidence type="ECO:0000256" key="1">
    <source>
        <dbReference type="ARBA" id="ARBA00009690"/>
    </source>
</evidence>
<accession>A0A6L6HIK7</accession>
<feature type="compositionally biased region" description="Low complexity" evidence="8">
    <location>
        <begin position="365"/>
        <end position="374"/>
    </location>
</feature>
<dbReference type="CDD" id="cd02201">
    <property type="entry name" value="FtsZ_type1"/>
    <property type="match status" value="1"/>
</dbReference>
<dbReference type="SMART" id="SM00864">
    <property type="entry name" value="Tubulin"/>
    <property type="match status" value="1"/>
</dbReference>
<feature type="compositionally biased region" description="Polar residues" evidence="8">
    <location>
        <begin position="341"/>
        <end position="357"/>
    </location>
</feature>
<dbReference type="GO" id="GO:0000917">
    <property type="term" value="P:division septum assembly"/>
    <property type="evidence" value="ECO:0007669"/>
    <property type="project" value="UniProtKB-KW"/>
</dbReference>
<dbReference type="GO" id="GO:0043093">
    <property type="term" value="P:FtsZ-dependent cytokinesis"/>
    <property type="evidence" value="ECO:0007669"/>
    <property type="project" value="UniProtKB-UniRule"/>
</dbReference>
<feature type="domain" description="Tubulin/FtsZ 2-layer sandwich" evidence="10">
    <location>
        <begin position="210"/>
        <end position="328"/>
    </location>
</feature>
<dbReference type="PRINTS" id="PR00423">
    <property type="entry name" value="CELLDVISFTSZ"/>
</dbReference>
<feature type="region of interest" description="Disordered" evidence="8">
    <location>
        <begin position="339"/>
        <end position="386"/>
    </location>
</feature>
<keyword evidence="5 7" id="KW-0717">Septation</keyword>
<feature type="binding site" evidence="5">
    <location>
        <position position="190"/>
    </location>
    <ligand>
        <name>GTP</name>
        <dbReference type="ChEBI" id="CHEBI:37565"/>
    </ligand>
</feature>
<protein>
    <recommendedName>
        <fullName evidence="5 6">Cell division protein FtsZ</fullName>
    </recommendedName>
</protein>
<evidence type="ECO:0000256" key="6">
    <source>
        <dbReference type="NCBIfam" id="TIGR00065"/>
    </source>
</evidence>
<dbReference type="Pfam" id="PF12327">
    <property type="entry name" value="FtsZ_C"/>
    <property type="match status" value="1"/>
</dbReference>
<sequence>MNLNLMMNDEDELKPRITVFGVGGAGGNAVNNMIEKKLDGVEFVVANTDAQALAGSRATSRIQMGPKVTEGLGAGAKPSIGAKAAEETIEDIVDHLMGAHMCFITAGMGGGTGTGAAPIIAQAAREMGILTVGVVTKPFQFEGTKRMRQAEEGVEALQKVVDTLIIIPNQNLFRLANEKTTFTEAFALADDVLYQGVKGVTDLMVRPGLINLDFADVRAVMDEMGKAMMGTGEASGENRAQEAAERAIANPLLDEISLNGAKGVLINITGGYDMTLFELDEAANVIRDKVDSDANIIVGSTLDPDMDGSIRVSVVATGIDASAAAAEVPAPRRTMAEPLTQHPSVSQKAEAAPQQQDDLPPRRVAPPLAETRPAAPAPAAPARVEDDMPAPAYQRREPAQPAMLNVREDAGFIAPRAPQGAASRGQASPETLERLRRAVEHKGERNQQPAPQPAEPARPHSRMAGLGRMLERMAGHDASAPKPPAASISERVNERVAVRARQQETDFDDLASPDAGQDNVEIPAFLRRQAN</sequence>
<dbReference type="GO" id="GO:0005737">
    <property type="term" value="C:cytoplasm"/>
    <property type="evidence" value="ECO:0007669"/>
    <property type="project" value="UniProtKB-SubCell"/>
</dbReference>
<keyword evidence="2 5" id="KW-0963">Cytoplasm</keyword>
<dbReference type="SUPFAM" id="SSF52490">
    <property type="entry name" value="Tubulin nucleotide-binding domain-like"/>
    <property type="match status" value="1"/>
</dbReference>
<dbReference type="PANTHER" id="PTHR30314">
    <property type="entry name" value="CELL DIVISION PROTEIN FTSZ-RELATED"/>
    <property type="match status" value="1"/>
</dbReference>
<feature type="compositionally biased region" description="Basic and acidic residues" evidence="8">
    <location>
        <begin position="491"/>
        <end position="504"/>
    </location>
</feature>
<dbReference type="InterPro" id="IPR037103">
    <property type="entry name" value="Tubulin/FtsZ-like_C"/>
</dbReference>
<dbReference type="RefSeq" id="WP_154763056.1">
    <property type="nucleotide sequence ID" value="NZ_WMBT01000001.1"/>
</dbReference>
<evidence type="ECO:0000256" key="3">
    <source>
        <dbReference type="ARBA" id="ARBA00022741"/>
    </source>
</evidence>
<evidence type="ECO:0000256" key="5">
    <source>
        <dbReference type="HAMAP-Rule" id="MF_00909"/>
    </source>
</evidence>
<organism evidence="11 12">
    <name type="scientific">Paracoccus lichenicola</name>
    <dbReference type="NCBI Taxonomy" id="2665644"/>
    <lineage>
        <taxon>Bacteria</taxon>
        <taxon>Pseudomonadati</taxon>
        <taxon>Pseudomonadota</taxon>
        <taxon>Alphaproteobacteria</taxon>
        <taxon>Rhodobacterales</taxon>
        <taxon>Paracoccaceae</taxon>
        <taxon>Paracoccus</taxon>
    </lineage>
</organism>
<dbReference type="SUPFAM" id="SSF55307">
    <property type="entry name" value="Tubulin C-terminal domain-like"/>
    <property type="match status" value="1"/>
</dbReference>
<keyword evidence="5 7" id="KW-0131">Cell cycle</keyword>
<dbReference type="InterPro" id="IPR045061">
    <property type="entry name" value="FtsZ/CetZ"/>
</dbReference>
<dbReference type="InterPro" id="IPR020805">
    <property type="entry name" value="Cell_div_FtsZ_CS"/>
</dbReference>
<dbReference type="GO" id="GO:0003924">
    <property type="term" value="F:GTPase activity"/>
    <property type="evidence" value="ECO:0007669"/>
    <property type="project" value="UniProtKB-UniRule"/>
</dbReference>
<dbReference type="EMBL" id="WMBT01000001">
    <property type="protein sequence ID" value="MTD98975.1"/>
    <property type="molecule type" value="Genomic_DNA"/>
</dbReference>
<evidence type="ECO:0000313" key="11">
    <source>
        <dbReference type="EMBL" id="MTD98975.1"/>
    </source>
</evidence>
<comment type="function">
    <text evidence="5 7">Essential cell division protein that forms a contractile ring structure (Z ring) at the future cell division site. The regulation of the ring assembly controls the timing and the location of cell division. One of the functions of the FtsZ ring is to recruit other cell division proteins to the septum to produce a new cell wall between the dividing cells. Binds GTP and shows GTPase activity.</text>
</comment>
<dbReference type="InterPro" id="IPR024757">
    <property type="entry name" value="FtsZ_C"/>
</dbReference>
<dbReference type="AlphaFoldDB" id="A0A6L6HIK7"/>